<comment type="caution">
    <text evidence="5">Lacks conserved residue(s) required for the propagation of feature annotation.</text>
</comment>
<comment type="caution">
    <text evidence="7">The sequence shown here is derived from an EMBL/GenBank/DDBJ whole genome shotgun (WGS) entry which is preliminary data.</text>
</comment>
<evidence type="ECO:0000256" key="5">
    <source>
        <dbReference type="HAMAP-Rule" id="MF_01984"/>
    </source>
</evidence>
<evidence type="ECO:0000256" key="2">
    <source>
        <dbReference type="ARBA" id="ARBA00022630"/>
    </source>
</evidence>
<proteinExistence type="inferred from homology"/>
<comment type="function">
    <text evidence="5">Flavin prenyltransferase that catalyzes the synthesis of the prenylated FMN cofactor (prenyl-FMN) for 4-hydroxy-3-polyprenylbenzoic acid decarboxylase UbiD. The prenyltransferase is metal-independent and links a dimethylallyl moiety from dimethylallyl monophosphate (DMAP) to the flavin N5 and C6 atoms of FMN.</text>
</comment>
<evidence type="ECO:0000313" key="7">
    <source>
        <dbReference type="EMBL" id="OLF08022.1"/>
    </source>
</evidence>
<dbReference type="InterPro" id="IPR003382">
    <property type="entry name" value="Flavoprotein"/>
</dbReference>
<dbReference type="HAMAP" id="MF_01984">
    <property type="entry name" value="ubiX_pad"/>
    <property type="match status" value="1"/>
</dbReference>
<organism evidence="7 8">
    <name type="scientific">Actinophytocola xinjiangensis</name>
    <dbReference type="NCBI Taxonomy" id="485602"/>
    <lineage>
        <taxon>Bacteria</taxon>
        <taxon>Bacillati</taxon>
        <taxon>Actinomycetota</taxon>
        <taxon>Actinomycetes</taxon>
        <taxon>Pseudonocardiales</taxon>
        <taxon>Pseudonocardiaceae</taxon>
    </lineage>
</organism>
<dbReference type="AlphaFoldDB" id="A0A7Z0WIG6"/>
<dbReference type="Proteomes" id="UP000185696">
    <property type="component" value="Unassembled WGS sequence"/>
</dbReference>
<dbReference type="OrthoDB" id="9781577at2"/>
<feature type="binding site" evidence="5">
    <location>
        <position position="136"/>
    </location>
    <ligand>
        <name>FMN</name>
        <dbReference type="ChEBI" id="CHEBI:58210"/>
    </ligand>
</feature>
<dbReference type="EMBL" id="MSIF01000013">
    <property type="protein sequence ID" value="OLF08022.1"/>
    <property type="molecule type" value="Genomic_DNA"/>
</dbReference>
<feature type="binding site" evidence="5">
    <location>
        <position position="182"/>
    </location>
    <ligand>
        <name>dimethylallyl phosphate</name>
        <dbReference type="ChEBI" id="CHEBI:88052"/>
    </ligand>
</feature>
<evidence type="ECO:0000256" key="4">
    <source>
        <dbReference type="ARBA" id="ARBA00022679"/>
    </source>
</evidence>
<dbReference type="RefSeq" id="WP_075135326.1">
    <property type="nucleotide sequence ID" value="NZ_MSIF01000013.1"/>
</dbReference>
<gene>
    <name evidence="5" type="primary">ubiX</name>
    <name evidence="7" type="ORF">BLA60_24425</name>
</gene>
<evidence type="ECO:0000256" key="3">
    <source>
        <dbReference type="ARBA" id="ARBA00022643"/>
    </source>
</evidence>
<feature type="binding site" evidence="5">
    <location>
        <begin position="101"/>
        <end position="104"/>
    </location>
    <ligand>
        <name>FMN</name>
        <dbReference type="ChEBI" id="CHEBI:58210"/>
    </ligand>
</feature>
<feature type="binding site" evidence="5">
    <location>
        <position position="38"/>
    </location>
    <ligand>
        <name>FMN</name>
        <dbReference type="ChEBI" id="CHEBI:58210"/>
    </ligand>
</feature>
<accession>A0A7Z0WIG6</accession>
<keyword evidence="3 5" id="KW-0288">FMN</keyword>
<keyword evidence="1 5" id="KW-0637">Prenyltransferase</keyword>
<protein>
    <recommendedName>
        <fullName evidence="5">Flavin prenyltransferase UbiX</fullName>
        <ecNumber evidence="5">2.5.1.129</ecNumber>
    </recommendedName>
</protein>
<dbReference type="GO" id="GO:0106141">
    <property type="term" value="F:flavin prenyltransferase activity"/>
    <property type="evidence" value="ECO:0007669"/>
    <property type="project" value="UniProtKB-EC"/>
</dbReference>
<comment type="similarity">
    <text evidence="5">Belongs to the UbiX/PAD1 family.</text>
</comment>
<keyword evidence="4 5" id="KW-0808">Transferase</keyword>
<comment type="catalytic activity">
    <reaction evidence="5">
        <text>dimethylallyl phosphate + FMNH2 = prenylated FMNH2 + phosphate</text>
        <dbReference type="Rhea" id="RHEA:37743"/>
        <dbReference type="ChEBI" id="CHEBI:43474"/>
        <dbReference type="ChEBI" id="CHEBI:57618"/>
        <dbReference type="ChEBI" id="CHEBI:87467"/>
        <dbReference type="ChEBI" id="CHEBI:88052"/>
        <dbReference type="EC" id="2.5.1.129"/>
    </reaction>
</comment>
<dbReference type="Pfam" id="PF02441">
    <property type="entry name" value="Flavoprotein"/>
    <property type="match status" value="1"/>
</dbReference>
<evidence type="ECO:0000259" key="6">
    <source>
        <dbReference type="Pfam" id="PF02441"/>
    </source>
</evidence>
<dbReference type="SUPFAM" id="SSF52507">
    <property type="entry name" value="Homo-oligomeric flavin-containing Cys decarboxylases, HFCD"/>
    <property type="match status" value="1"/>
</dbReference>
<dbReference type="InterPro" id="IPR036551">
    <property type="entry name" value="Flavin_trans-like"/>
</dbReference>
<dbReference type="EC" id="2.5.1.129" evidence="5"/>
<dbReference type="InterPro" id="IPR004507">
    <property type="entry name" value="UbiX-like"/>
</dbReference>
<keyword evidence="8" id="KW-1185">Reference proteome</keyword>
<evidence type="ECO:0000256" key="1">
    <source>
        <dbReference type="ARBA" id="ARBA00022602"/>
    </source>
</evidence>
<dbReference type="Gene3D" id="3.40.50.1950">
    <property type="entry name" value="Flavin prenyltransferase-like"/>
    <property type="match status" value="1"/>
</dbReference>
<feature type="domain" description="Flavoprotein" evidence="6">
    <location>
        <begin position="6"/>
        <end position="185"/>
    </location>
</feature>
<feature type="binding site" evidence="5">
    <location>
        <begin position="12"/>
        <end position="14"/>
    </location>
    <ligand>
        <name>FMN</name>
        <dbReference type="ChEBI" id="CHEBI:58210"/>
    </ligand>
</feature>
<reference evidence="7 8" key="1">
    <citation type="submission" date="2016-12" db="EMBL/GenBank/DDBJ databases">
        <title>The draft genome sequence of Actinophytocola xinjiangensis.</title>
        <authorList>
            <person name="Wang W."/>
            <person name="Yuan L."/>
        </authorList>
    </citation>
    <scope>NUCLEOTIDE SEQUENCE [LARGE SCALE GENOMIC DNA]</scope>
    <source>
        <strain evidence="7 8">CGMCC 4.4663</strain>
    </source>
</reference>
<evidence type="ECO:0000313" key="8">
    <source>
        <dbReference type="Proteomes" id="UP000185696"/>
    </source>
</evidence>
<sequence length="217" mass="23447">MTRRPWLVGVTGASGTPYAAAILRGLIDAGEDVDVMVSQAARLTLLDETGRGVRDRHWREDLSAWLDRDVSALRYWPATDIAAGPSSGSYRTKGMIIAPATTATVAAVATGVTHNLVQRAADVTLKERRTLVVVLRETPLRLSTLDNLRTLAAEGAVIMPATPAFYAGARDVAALVDFLAGRVLDLCDVDHDLYLRWAGTLGAARSDVEWEARVDQH</sequence>
<dbReference type="NCBIfam" id="TIGR00421">
    <property type="entry name" value="ubiX_pad"/>
    <property type="match status" value="1"/>
</dbReference>
<name>A0A7Z0WIG6_9PSEU</name>
<keyword evidence="2 5" id="KW-0285">Flavoprotein</keyword>
<feature type="binding site" evidence="5">
    <location>
        <position position="166"/>
    </location>
    <ligand>
        <name>dimethylallyl phosphate</name>
        <dbReference type="ChEBI" id="CHEBI:88052"/>
    </ligand>
</feature>